<name>A0A917V9L6_9NOCA</name>
<dbReference type="Pfam" id="PF01420">
    <property type="entry name" value="Methylase_S"/>
    <property type="match status" value="1"/>
</dbReference>
<reference evidence="5" key="2">
    <citation type="submission" date="2020-09" db="EMBL/GenBank/DDBJ databases">
        <authorList>
            <person name="Sun Q."/>
            <person name="Zhou Y."/>
        </authorList>
    </citation>
    <scope>NUCLEOTIDE SEQUENCE</scope>
    <source>
        <strain evidence="5">CGMCC 4.7278</strain>
    </source>
</reference>
<dbReference type="GO" id="GO:0009307">
    <property type="term" value="P:DNA restriction-modification system"/>
    <property type="evidence" value="ECO:0007669"/>
    <property type="project" value="UniProtKB-KW"/>
</dbReference>
<evidence type="ECO:0000256" key="2">
    <source>
        <dbReference type="ARBA" id="ARBA00022747"/>
    </source>
</evidence>
<dbReference type="InterPro" id="IPR052021">
    <property type="entry name" value="Type-I_RS_S_subunit"/>
</dbReference>
<sequence>MKLDDLCANIVDCAHKTAPIDVDGEFFAVGTPAMRGNRINYEEARRVSRETFELWTTRLKPQYGDLLLAREAPVGPVVRIPIEENVAPGQRTVLLRPNPERLDPVFAYYLLASPTIQRRLISMAEGSTVAHLNVADIREMSVGDLPPLAQQRAIAEVLGALDDKIAANSRTIDVTGQLSDALFAKALSHVTTRATIRELASDGVLIFGDGYRTKRSEHGTPGCRIIRAGDIQDGRVVPSGEDFVAKPFLDKAAAKIAQPGDIVLTTKGSVGRVAVVPHGVEPSVYSPQLCYFRVSDDHHELQPWLATWFRNVDRVAQTDVAMHKTDMAPYVNLQDIGSLSVPVPGPNAPSALGKLQALTHRVGAESDVLAKTRDELLPLLMSGKLRIKDAEAKVEEIV</sequence>
<accession>A0A917V9L6</accession>
<keyword evidence="2" id="KW-0680">Restriction system</keyword>
<evidence type="ECO:0000313" key="5">
    <source>
        <dbReference type="EMBL" id="GGK53306.1"/>
    </source>
</evidence>
<organism evidence="5 6">
    <name type="scientific">Nocardia camponoti</name>
    <dbReference type="NCBI Taxonomy" id="1616106"/>
    <lineage>
        <taxon>Bacteria</taxon>
        <taxon>Bacillati</taxon>
        <taxon>Actinomycetota</taxon>
        <taxon>Actinomycetes</taxon>
        <taxon>Mycobacteriales</taxon>
        <taxon>Nocardiaceae</taxon>
        <taxon>Nocardia</taxon>
    </lineage>
</organism>
<protein>
    <recommendedName>
        <fullName evidence="4">Type I restriction modification DNA specificity domain-containing protein</fullName>
    </recommendedName>
</protein>
<evidence type="ECO:0000256" key="3">
    <source>
        <dbReference type="ARBA" id="ARBA00023125"/>
    </source>
</evidence>
<dbReference type="Gene3D" id="3.90.220.20">
    <property type="entry name" value="DNA methylase specificity domains"/>
    <property type="match status" value="2"/>
</dbReference>
<dbReference type="Proteomes" id="UP000612956">
    <property type="component" value="Unassembled WGS sequence"/>
</dbReference>
<evidence type="ECO:0000313" key="6">
    <source>
        <dbReference type="Proteomes" id="UP000612956"/>
    </source>
</evidence>
<keyword evidence="3" id="KW-0238">DNA-binding</keyword>
<dbReference type="PANTHER" id="PTHR30408:SF13">
    <property type="entry name" value="TYPE I RESTRICTION ENZYME HINDI SPECIFICITY SUBUNIT"/>
    <property type="match status" value="1"/>
</dbReference>
<dbReference type="InterPro" id="IPR044946">
    <property type="entry name" value="Restrct_endonuc_typeI_TRD_sf"/>
</dbReference>
<dbReference type="PANTHER" id="PTHR30408">
    <property type="entry name" value="TYPE-1 RESTRICTION ENZYME ECOKI SPECIFICITY PROTEIN"/>
    <property type="match status" value="1"/>
</dbReference>
<dbReference type="EMBL" id="BMMW01000002">
    <property type="protein sequence ID" value="GGK53306.1"/>
    <property type="molecule type" value="Genomic_DNA"/>
</dbReference>
<dbReference type="SUPFAM" id="SSF116734">
    <property type="entry name" value="DNA methylase specificity domain"/>
    <property type="match status" value="2"/>
</dbReference>
<evidence type="ECO:0000256" key="1">
    <source>
        <dbReference type="ARBA" id="ARBA00010923"/>
    </source>
</evidence>
<comment type="similarity">
    <text evidence="1">Belongs to the type-I restriction system S methylase family.</text>
</comment>
<dbReference type="CDD" id="cd16961">
    <property type="entry name" value="RMtype1_S_TRD-CR_like"/>
    <property type="match status" value="1"/>
</dbReference>
<keyword evidence="6" id="KW-1185">Reference proteome</keyword>
<evidence type="ECO:0000259" key="4">
    <source>
        <dbReference type="Pfam" id="PF01420"/>
    </source>
</evidence>
<dbReference type="AlphaFoldDB" id="A0A917V9L6"/>
<dbReference type="GO" id="GO:0003677">
    <property type="term" value="F:DNA binding"/>
    <property type="evidence" value="ECO:0007669"/>
    <property type="project" value="UniProtKB-KW"/>
</dbReference>
<gene>
    <name evidence="5" type="ORF">GCM10011591_26400</name>
</gene>
<proteinExistence type="inferred from homology"/>
<feature type="domain" description="Type I restriction modification DNA specificity" evidence="4">
    <location>
        <begin position="60"/>
        <end position="170"/>
    </location>
</feature>
<dbReference type="RefSeq" id="WP_188829184.1">
    <property type="nucleotide sequence ID" value="NZ_BMMW01000002.1"/>
</dbReference>
<reference evidence="5" key="1">
    <citation type="journal article" date="2014" name="Int. J. Syst. Evol. Microbiol.">
        <title>Complete genome sequence of Corynebacterium casei LMG S-19264T (=DSM 44701T), isolated from a smear-ripened cheese.</title>
        <authorList>
            <consortium name="US DOE Joint Genome Institute (JGI-PGF)"/>
            <person name="Walter F."/>
            <person name="Albersmeier A."/>
            <person name="Kalinowski J."/>
            <person name="Ruckert C."/>
        </authorList>
    </citation>
    <scope>NUCLEOTIDE SEQUENCE</scope>
    <source>
        <strain evidence="5">CGMCC 4.7278</strain>
    </source>
</reference>
<comment type="caution">
    <text evidence="5">The sequence shown here is derived from an EMBL/GenBank/DDBJ whole genome shotgun (WGS) entry which is preliminary data.</text>
</comment>
<dbReference type="InterPro" id="IPR000055">
    <property type="entry name" value="Restrct_endonuc_typeI_TRD"/>
</dbReference>